<proteinExistence type="predicted"/>
<protein>
    <submittedName>
        <fullName evidence="1">Uncharacterized protein</fullName>
    </submittedName>
</protein>
<comment type="caution">
    <text evidence="1">The sequence shown here is derived from an EMBL/GenBank/DDBJ whole genome shotgun (WGS) entry which is preliminary data.</text>
</comment>
<organism evidence="1 2">
    <name type="scientific">Pyropia yezoensis</name>
    <name type="common">Susabi-nori</name>
    <name type="synonym">Porphyra yezoensis</name>
    <dbReference type="NCBI Taxonomy" id="2788"/>
    <lineage>
        <taxon>Eukaryota</taxon>
        <taxon>Rhodophyta</taxon>
        <taxon>Bangiophyceae</taxon>
        <taxon>Bangiales</taxon>
        <taxon>Bangiaceae</taxon>
        <taxon>Pyropia</taxon>
    </lineage>
</organism>
<keyword evidence="2" id="KW-1185">Reference proteome</keyword>
<name>A0ACC3BWM9_PYRYE</name>
<evidence type="ECO:0000313" key="2">
    <source>
        <dbReference type="Proteomes" id="UP000798662"/>
    </source>
</evidence>
<evidence type="ECO:0000313" key="1">
    <source>
        <dbReference type="EMBL" id="KAK1861993.1"/>
    </source>
</evidence>
<dbReference type="EMBL" id="CM020618">
    <property type="protein sequence ID" value="KAK1861993.1"/>
    <property type="molecule type" value="Genomic_DNA"/>
</dbReference>
<dbReference type="Proteomes" id="UP000798662">
    <property type="component" value="Chromosome 1"/>
</dbReference>
<sequence>MARVCLPSARGTQQGDPLGPLLHALAIHLVLTRLATAHPERLVKGVHDDVVVAAPPEALAAVMRDASAWGAAIDAELAPTKCAAWCSTPQPPPAGFVANWRPGGVTQFSVPVGAAEFVSDSLTDLVAVERRLARAVADLARSELQTQLLLLRYNLGPRANCFLRALPLVPAAQLAAALGREAVELVKGLLCDARDSPSVRQAVRERMPLPVSMGGVGICGRTKVVTAAALASRLDAVLRCRASSPALRALGDAFVACADRARSGTPGEQRSAVAVAAPRRPCPAAQSWRRPTPPHPLV</sequence>
<reference evidence="1" key="1">
    <citation type="submission" date="2019-11" db="EMBL/GenBank/DDBJ databases">
        <title>Nori genome reveals adaptations in red seaweeds to the harsh intertidal environment.</title>
        <authorList>
            <person name="Wang D."/>
            <person name="Mao Y."/>
        </authorList>
    </citation>
    <scope>NUCLEOTIDE SEQUENCE</scope>
    <source>
        <tissue evidence="1">Gametophyte</tissue>
    </source>
</reference>
<gene>
    <name evidence="1" type="ORF">I4F81_004569</name>
</gene>
<accession>A0ACC3BWM9</accession>